<evidence type="ECO:0000313" key="3">
    <source>
        <dbReference type="EMBL" id="NOH16938.1"/>
    </source>
</evidence>
<accession>A0A7Y4DEK1</accession>
<dbReference type="RefSeq" id="WP_171303887.1">
    <property type="nucleotide sequence ID" value="NZ_JABFIF010000028.1"/>
</dbReference>
<dbReference type="PANTHER" id="PTHR34351:SF1">
    <property type="entry name" value="SLR1927 PROTEIN"/>
    <property type="match status" value="1"/>
</dbReference>
<name>A0A7Y4DEK1_CLOCO</name>
<keyword evidence="1" id="KW-0472">Membrane</keyword>
<feature type="transmembrane region" description="Helical" evidence="1">
    <location>
        <begin position="7"/>
        <end position="26"/>
    </location>
</feature>
<dbReference type="AlphaFoldDB" id="A0A7Y4DEK1"/>
<reference evidence="3 4" key="1">
    <citation type="submission" date="2020-05" db="EMBL/GenBank/DDBJ databases">
        <title>Draft genome sequence of Clostridium cochlearium strain AGROS13 isolated from a sheep dairy farm in New Zealand.</title>
        <authorList>
            <person name="Gupta T.B."/>
            <person name="Jauregui R."/>
            <person name="Risson A.N."/>
            <person name="Brightwell G."/>
            <person name="Maclean P."/>
        </authorList>
    </citation>
    <scope>NUCLEOTIDE SEQUENCE [LARGE SCALE GENOMIC DNA]</scope>
    <source>
        <strain evidence="3 4">AGROS13</strain>
    </source>
</reference>
<sequence>MNLRKKIFLLIVIVTIIFSLIIKSPISLVPLIYIILSIIVSFIYLLLIKNSCRVVVDSNKKKMFKRLSKEIYNVKIINKSILIFPKVCFSLQLENIDGDIFKKYDYNFMLNPREEKNLEIEVEFPHIGMYVVKIVEVQIYGILDLFCLKYKPKWKEEIFVTPKIYPIEDFDIDTRRAIFPVNFTVPYKIDGEIYDDIREYIPGDPIKNIHWKLSAHANEYMTRILTTDAVSGVTIYLDFCSKNSVNILERANLNDAIVEIAYALSLYAIKNDRGVSLAYSEDNNPIFKVPNSILDLREKVYSLPKVSVEEIYPIELLVSQYGNSNSSLDNMFVITNNISVELISILSNFLDKGKRPILCLVEDELKKSVSEEMKKMLKDSSIEYYIAKSAKDFINSLGGALDVKDK</sequence>
<proteinExistence type="predicted"/>
<comment type="caution">
    <text evidence="3">The sequence shown here is derived from an EMBL/GenBank/DDBJ whole genome shotgun (WGS) entry which is preliminary data.</text>
</comment>
<dbReference type="PANTHER" id="PTHR34351">
    <property type="entry name" value="SLR1927 PROTEIN-RELATED"/>
    <property type="match status" value="1"/>
</dbReference>
<dbReference type="InterPro" id="IPR002881">
    <property type="entry name" value="DUF58"/>
</dbReference>
<protein>
    <submittedName>
        <fullName evidence="3">DUF58 domain-containing protein</fullName>
    </submittedName>
</protein>
<organism evidence="3 4">
    <name type="scientific">Clostridium cochlearium</name>
    <dbReference type="NCBI Taxonomy" id="1494"/>
    <lineage>
        <taxon>Bacteria</taxon>
        <taxon>Bacillati</taxon>
        <taxon>Bacillota</taxon>
        <taxon>Clostridia</taxon>
        <taxon>Eubacteriales</taxon>
        <taxon>Clostridiaceae</taxon>
        <taxon>Clostridium</taxon>
    </lineage>
</organism>
<dbReference type="Proteomes" id="UP000528432">
    <property type="component" value="Unassembled WGS sequence"/>
</dbReference>
<evidence type="ECO:0000259" key="2">
    <source>
        <dbReference type="Pfam" id="PF01882"/>
    </source>
</evidence>
<feature type="transmembrane region" description="Helical" evidence="1">
    <location>
        <begin position="32"/>
        <end position="56"/>
    </location>
</feature>
<evidence type="ECO:0000313" key="4">
    <source>
        <dbReference type="Proteomes" id="UP000528432"/>
    </source>
</evidence>
<keyword evidence="1" id="KW-1133">Transmembrane helix</keyword>
<dbReference type="Pfam" id="PF01882">
    <property type="entry name" value="DUF58"/>
    <property type="match status" value="1"/>
</dbReference>
<keyword evidence="1" id="KW-0812">Transmembrane</keyword>
<evidence type="ECO:0000256" key="1">
    <source>
        <dbReference type="SAM" id="Phobius"/>
    </source>
</evidence>
<dbReference type="EMBL" id="JABFIF010000028">
    <property type="protein sequence ID" value="NOH16938.1"/>
    <property type="molecule type" value="Genomic_DNA"/>
</dbReference>
<gene>
    <name evidence="3" type="ORF">HMJ28_11215</name>
</gene>
<feature type="domain" description="DUF58" evidence="2">
    <location>
        <begin position="196"/>
        <end position="283"/>
    </location>
</feature>